<dbReference type="Proteomes" id="UP000473278">
    <property type="component" value="Unassembled WGS sequence"/>
</dbReference>
<feature type="transmembrane region" description="Helical" evidence="6">
    <location>
        <begin position="60"/>
        <end position="78"/>
    </location>
</feature>
<dbReference type="GO" id="GO:0005886">
    <property type="term" value="C:plasma membrane"/>
    <property type="evidence" value="ECO:0007669"/>
    <property type="project" value="UniProtKB-SubCell"/>
</dbReference>
<feature type="transmembrane region" description="Helical" evidence="6">
    <location>
        <begin position="404"/>
        <end position="426"/>
    </location>
</feature>
<feature type="transmembrane region" description="Helical" evidence="6">
    <location>
        <begin position="380"/>
        <end position="398"/>
    </location>
</feature>
<dbReference type="RefSeq" id="WP_165139811.1">
    <property type="nucleotide sequence ID" value="NZ_JAALLT010000002.1"/>
</dbReference>
<reference evidence="7 8" key="1">
    <citation type="submission" date="2020-02" db="EMBL/GenBank/DDBJ databases">
        <title>Balneolaceae bacterium YR4-1, complete genome.</title>
        <authorList>
            <person name="Li Y."/>
            <person name="Wu S."/>
        </authorList>
    </citation>
    <scope>NUCLEOTIDE SEQUENCE [LARGE SCALE GENOMIC DNA]</scope>
    <source>
        <strain evidence="7 8">YR4-1</strain>
    </source>
</reference>
<name>A0A6M1SSS4_9BACT</name>
<dbReference type="Pfam" id="PF01943">
    <property type="entry name" value="Polysacc_synt"/>
    <property type="match status" value="1"/>
</dbReference>
<feature type="transmembrane region" description="Helical" evidence="6">
    <location>
        <begin position="233"/>
        <end position="262"/>
    </location>
</feature>
<evidence type="ECO:0000256" key="1">
    <source>
        <dbReference type="ARBA" id="ARBA00004651"/>
    </source>
</evidence>
<evidence type="ECO:0000313" key="8">
    <source>
        <dbReference type="Proteomes" id="UP000473278"/>
    </source>
</evidence>
<dbReference type="PANTHER" id="PTHR30250:SF11">
    <property type="entry name" value="O-ANTIGEN TRANSPORTER-RELATED"/>
    <property type="match status" value="1"/>
</dbReference>
<keyword evidence="2" id="KW-1003">Cell membrane</keyword>
<feature type="transmembrane region" description="Helical" evidence="6">
    <location>
        <begin position="164"/>
        <end position="182"/>
    </location>
</feature>
<gene>
    <name evidence="7" type="ORF">G3570_04695</name>
</gene>
<evidence type="ECO:0000313" key="7">
    <source>
        <dbReference type="EMBL" id="NGP75920.1"/>
    </source>
</evidence>
<feature type="transmembrane region" description="Helical" evidence="6">
    <location>
        <begin position="351"/>
        <end position="373"/>
    </location>
</feature>
<sequence length="443" mass="48402">MQYIKLKGIVDKLKLSQFLKSTSKTTIVKAGGMVAGVLVSIAIGRLLGADGLGIISLSNQIVRILTMLVLLGLPTVIIKETSIAVSKKKWAYINDVIFTSLLINIPFALLVVILSYYVLPIVVSTFFEESLRVPLLIITIGLLFQVISKIFGPSLNGYGKIWQASLAENTLSIVLVALSILIQHTLDWQISVISVAISYTVANFIVSIILSTYWKHVHKTSLDVINNFIPKKLLTVGLPLLFIQSTNVIATTIDSIMIGSFLSTKEVGIYGVAFNIAFASSFFLQVTNSVLAPRVASLFADNDIKEMEQIVQKVTMGLTFIAILGFLIILLGGKYILPIWGNEFLEGYKPLLILSIGQFFNIAAGCVGLILTLCDQEKKWGYITLISAILNTILNISFIKLWGIQGASIATATTMIFMNISGVVLVKKNIGILTFPINKILKI</sequence>
<dbReference type="CDD" id="cd13128">
    <property type="entry name" value="MATE_Wzx_like"/>
    <property type="match status" value="1"/>
</dbReference>
<feature type="transmembrane region" description="Helical" evidence="6">
    <location>
        <begin position="314"/>
        <end position="331"/>
    </location>
</feature>
<evidence type="ECO:0000256" key="3">
    <source>
        <dbReference type="ARBA" id="ARBA00022692"/>
    </source>
</evidence>
<dbReference type="PANTHER" id="PTHR30250">
    <property type="entry name" value="PST FAMILY PREDICTED COLANIC ACID TRANSPORTER"/>
    <property type="match status" value="1"/>
</dbReference>
<evidence type="ECO:0000256" key="2">
    <source>
        <dbReference type="ARBA" id="ARBA00022475"/>
    </source>
</evidence>
<evidence type="ECO:0000256" key="6">
    <source>
        <dbReference type="SAM" id="Phobius"/>
    </source>
</evidence>
<accession>A0A6M1SSS4</accession>
<organism evidence="7 8">
    <name type="scientific">Halalkalibaculum roseum</name>
    <dbReference type="NCBI Taxonomy" id="2709311"/>
    <lineage>
        <taxon>Bacteria</taxon>
        <taxon>Pseudomonadati</taxon>
        <taxon>Balneolota</taxon>
        <taxon>Balneolia</taxon>
        <taxon>Balneolales</taxon>
        <taxon>Balneolaceae</taxon>
        <taxon>Halalkalibaculum</taxon>
    </lineage>
</organism>
<protein>
    <submittedName>
        <fullName evidence="7">Flippase</fullName>
    </submittedName>
</protein>
<dbReference type="AlphaFoldDB" id="A0A6M1SSS4"/>
<comment type="caution">
    <text evidence="7">The sequence shown here is derived from an EMBL/GenBank/DDBJ whole genome shotgun (WGS) entry which is preliminary data.</text>
</comment>
<proteinExistence type="predicted"/>
<feature type="transmembrane region" description="Helical" evidence="6">
    <location>
        <begin position="27"/>
        <end position="48"/>
    </location>
</feature>
<keyword evidence="3 6" id="KW-0812">Transmembrane</keyword>
<keyword evidence="4 6" id="KW-1133">Transmembrane helix</keyword>
<evidence type="ECO:0000256" key="5">
    <source>
        <dbReference type="ARBA" id="ARBA00023136"/>
    </source>
</evidence>
<feature type="transmembrane region" description="Helical" evidence="6">
    <location>
        <begin position="268"/>
        <end position="293"/>
    </location>
</feature>
<feature type="transmembrane region" description="Helical" evidence="6">
    <location>
        <begin position="90"/>
        <end position="119"/>
    </location>
</feature>
<keyword evidence="8" id="KW-1185">Reference proteome</keyword>
<dbReference type="EMBL" id="JAALLT010000002">
    <property type="protein sequence ID" value="NGP75920.1"/>
    <property type="molecule type" value="Genomic_DNA"/>
</dbReference>
<comment type="subcellular location">
    <subcellularLocation>
        <location evidence="1">Cell membrane</location>
        <topology evidence="1">Multi-pass membrane protein</topology>
    </subcellularLocation>
</comment>
<dbReference type="InterPro" id="IPR002797">
    <property type="entry name" value="Polysacc_synth"/>
</dbReference>
<feature type="transmembrane region" description="Helical" evidence="6">
    <location>
        <begin position="188"/>
        <end position="213"/>
    </location>
</feature>
<evidence type="ECO:0000256" key="4">
    <source>
        <dbReference type="ARBA" id="ARBA00022989"/>
    </source>
</evidence>
<dbReference type="InterPro" id="IPR050833">
    <property type="entry name" value="Poly_Biosynth_Transport"/>
</dbReference>
<keyword evidence="5 6" id="KW-0472">Membrane</keyword>
<feature type="transmembrane region" description="Helical" evidence="6">
    <location>
        <begin position="131"/>
        <end position="152"/>
    </location>
</feature>